<dbReference type="Pfam" id="PF02806">
    <property type="entry name" value="Alpha-amylase_C"/>
    <property type="match status" value="1"/>
</dbReference>
<dbReference type="CDD" id="cd05807">
    <property type="entry name" value="CBM20_CGTase"/>
    <property type="match status" value="1"/>
</dbReference>
<dbReference type="InterPro" id="IPR006048">
    <property type="entry name" value="A-amylase/branching_C"/>
</dbReference>
<keyword evidence="6" id="KW-0479">Metal-binding</keyword>
<evidence type="ECO:0000256" key="6">
    <source>
        <dbReference type="ARBA" id="ARBA00022723"/>
    </source>
</evidence>
<accession>A0A1B7KSG2</accession>
<dbReference type="RefSeq" id="WP_064551495.1">
    <property type="nucleotide sequence ID" value="NZ_LXMA01000021.1"/>
</dbReference>
<dbReference type="Gene3D" id="3.20.20.80">
    <property type="entry name" value="Glycosidases"/>
    <property type="match status" value="1"/>
</dbReference>
<dbReference type="SMART" id="SM01065">
    <property type="entry name" value="CBM_2"/>
    <property type="match status" value="1"/>
</dbReference>
<dbReference type="InterPro" id="IPR013784">
    <property type="entry name" value="Carb-bd-like_fold"/>
</dbReference>
<feature type="chain" id="PRO_5039352398" description="Cyclomaltodextrin glucanotransferase" evidence="12">
    <location>
        <begin position="23"/>
        <end position="711"/>
    </location>
</feature>
<dbReference type="EMBL" id="LXMA01000021">
    <property type="protein sequence ID" value="OAT73015.1"/>
    <property type="molecule type" value="Genomic_DNA"/>
</dbReference>
<dbReference type="InterPro" id="IPR013783">
    <property type="entry name" value="Ig-like_fold"/>
</dbReference>
<dbReference type="CDD" id="cd11320">
    <property type="entry name" value="AmyAc_AmyMalt_CGTase_like"/>
    <property type="match status" value="1"/>
</dbReference>
<dbReference type="Pfam" id="PF00128">
    <property type="entry name" value="Alpha-amylase"/>
    <property type="match status" value="1"/>
</dbReference>
<dbReference type="PROSITE" id="PS51166">
    <property type="entry name" value="CBM20"/>
    <property type="match status" value="1"/>
</dbReference>
<comment type="similarity">
    <text evidence="3 11">Belongs to the glycosyl hydrolase 13 family.</text>
</comment>
<dbReference type="OrthoDB" id="9805159at2"/>
<dbReference type="SMART" id="SM00642">
    <property type="entry name" value="Aamy"/>
    <property type="match status" value="1"/>
</dbReference>
<dbReference type="Gene3D" id="2.60.40.1180">
    <property type="entry name" value="Golgi alpha-mannosidase II"/>
    <property type="match status" value="1"/>
</dbReference>
<dbReference type="SUPFAM" id="SSF51445">
    <property type="entry name" value="(Trans)glycosidases"/>
    <property type="match status" value="1"/>
</dbReference>
<dbReference type="PANTHER" id="PTHR10357:SF215">
    <property type="entry name" value="ALPHA-AMYLASE 1"/>
    <property type="match status" value="1"/>
</dbReference>
<evidence type="ECO:0000256" key="11">
    <source>
        <dbReference type="RuleBase" id="RU003615"/>
    </source>
</evidence>
<name>A0A1B7KSG2_PARTM</name>
<evidence type="ECO:0000259" key="13">
    <source>
        <dbReference type="PROSITE" id="PS51166"/>
    </source>
</evidence>
<dbReference type="SUPFAM" id="SSF81296">
    <property type="entry name" value="E set domains"/>
    <property type="match status" value="1"/>
</dbReference>
<dbReference type="GO" id="GO:0004556">
    <property type="term" value="F:alpha-amylase activity"/>
    <property type="evidence" value="ECO:0007669"/>
    <property type="project" value="InterPro"/>
</dbReference>
<dbReference type="InterPro" id="IPR013780">
    <property type="entry name" value="Glyco_hydro_b"/>
</dbReference>
<dbReference type="Gene3D" id="2.60.40.10">
    <property type="entry name" value="Immunoglobulins"/>
    <property type="match status" value="2"/>
</dbReference>
<dbReference type="GO" id="GO:0046872">
    <property type="term" value="F:metal ion binding"/>
    <property type="evidence" value="ECO:0007669"/>
    <property type="project" value="UniProtKB-KW"/>
</dbReference>
<evidence type="ECO:0000256" key="7">
    <source>
        <dbReference type="ARBA" id="ARBA00022729"/>
    </source>
</evidence>
<reference evidence="15" key="1">
    <citation type="submission" date="2016-05" db="EMBL/GenBank/DDBJ databases">
        <authorList>
            <person name="Wang W."/>
            <person name="Zhu L."/>
        </authorList>
    </citation>
    <scope>NUCLEOTIDE SEQUENCE [LARGE SCALE GENOMIC DNA]</scope>
    <source>
        <strain evidence="15">W-2</strain>
    </source>
</reference>
<dbReference type="CDD" id="cd00604">
    <property type="entry name" value="IPT_CGTD"/>
    <property type="match status" value="1"/>
</dbReference>
<dbReference type="InterPro" id="IPR031319">
    <property type="entry name" value="A-amylase_C"/>
</dbReference>
<comment type="catalytic activity">
    <reaction evidence="1">
        <text>Cyclizes part of a (1-&gt;4)-alpha-D-glucan chain by formation of a (1-&gt;4)-alpha-D-glucosidic bond.</text>
        <dbReference type="EC" id="2.4.1.19"/>
    </reaction>
</comment>
<dbReference type="SMART" id="SM00632">
    <property type="entry name" value="Aamy_C"/>
    <property type="match status" value="1"/>
</dbReference>
<dbReference type="InterPro" id="IPR006047">
    <property type="entry name" value="GH13_cat_dom"/>
</dbReference>
<dbReference type="PRINTS" id="PR00110">
    <property type="entry name" value="ALPHAAMYLASE"/>
</dbReference>
<organism evidence="14 15">
    <name type="scientific">Parageobacillus thermoglucosidasius</name>
    <name type="common">Geobacillus thermoglucosidasius</name>
    <dbReference type="NCBI Taxonomy" id="1426"/>
    <lineage>
        <taxon>Bacteria</taxon>
        <taxon>Bacillati</taxon>
        <taxon>Bacillota</taxon>
        <taxon>Bacilli</taxon>
        <taxon>Bacillales</taxon>
        <taxon>Anoxybacillaceae</taxon>
        <taxon>Parageobacillus</taxon>
    </lineage>
</organism>
<keyword evidence="7 12" id="KW-0732">Signal</keyword>
<dbReference type="EC" id="2.4.1.19" evidence="4"/>
<dbReference type="InterPro" id="IPR006046">
    <property type="entry name" value="Alpha_amylase"/>
</dbReference>
<dbReference type="GO" id="GO:0043895">
    <property type="term" value="F:cyclomaltodextrin glucanotransferase activity"/>
    <property type="evidence" value="ECO:0007669"/>
    <property type="project" value="UniProtKB-EC"/>
</dbReference>
<evidence type="ECO:0000256" key="9">
    <source>
        <dbReference type="ARBA" id="ARBA00023157"/>
    </source>
</evidence>
<evidence type="ECO:0000256" key="2">
    <source>
        <dbReference type="ARBA" id="ARBA00001913"/>
    </source>
</evidence>
<proteinExistence type="inferred from homology"/>
<evidence type="ECO:0000256" key="12">
    <source>
        <dbReference type="SAM" id="SignalP"/>
    </source>
</evidence>
<gene>
    <name evidence="14" type="ORF">A7K69_19350</name>
</gene>
<dbReference type="InterPro" id="IPR014756">
    <property type="entry name" value="Ig_E-set"/>
</dbReference>
<evidence type="ECO:0000313" key="15">
    <source>
        <dbReference type="Proteomes" id="UP000078290"/>
    </source>
</evidence>
<dbReference type="InterPro" id="IPR017853">
    <property type="entry name" value="GH"/>
</dbReference>
<evidence type="ECO:0000256" key="4">
    <source>
        <dbReference type="ARBA" id="ARBA00012542"/>
    </source>
</evidence>
<dbReference type="PANTHER" id="PTHR10357">
    <property type="entry name" value="ALPHA-AMYLASE FAMILY MEMBER"/>
    <property type="match status" value="1"/>
</dbReference>
<dbReference type="Pfam" id="PF01833">
    <property type="entry name" value="TIG"/>
    <property type="match status" value="1"/>
</dbReference>
<sequence>MKRWLSLIFSMSLVFSAMFMMSDTQKVTVAAAGNLNKVNFTSDVVYQIVVDRFVDGNTSNNPSGALFSSGCTNLRKYCGGDWQGIINKINDGYLTDMGVTAIWISQPVENVFSVMNDASGSTSYHGYWARDFKKPNPFFGTLSDFQRLVDAAHAKGIKVIIDFAPNHTSPASETDPSYMENGRLYDNGTFIGGYTNDTNGYFHHNGGTTFSNLEDGIYRNLFDLADLNHQNPVIDRYLKDAVKMWIDMGIDGIRMDAVKHMPFGWQKSLMDEIDNYRPVFTFGEWFLSENEVDANNHDFANESGMSLLDFRFGQKLRQVLRNNSDNWYGFHQMIQDTASAYNEVLDQVTFIDNHDMDRFMIDGGDPRKVDMALAVLLTSRGVPNIYYGTEQYMTGNGDPNNRKMMGSFNKNTRAYQVIQKLSSLRRNNPALAYGDTEQRWINGDVYVYERQFGKDVVLVAVNRSSSSNYSITGLFTALPAGTYTDQLGGLLDGNTIQVGSNGAVNAFDLGPGEVGVWAYSATESAPIIGHVGPMMGQVGHQVTIDGEGFGTNMGTVKFGTTAANVVSWSNNQIVVAVPNVSPGKYNITVQSSSGQTSAAYDNFEVLTNDQVSVRFVVNNATTNLGQNIYIVGNVYELGNWDTSKAIGPMFNQVVYSYPTWYIDVSVPEGKTIEFKFIKKDSQGNAIWESGSNHVYTTPTNTTGKIIVNWQN</sequence>
<evidence type="ECO:0000256" key="1">
    <source>
        <dbReference type="ARBA" id="ARBA00000390"/>
    </source>
</evidence>
<dbReference type="InterPro" id="IPR002044">
    <property type="entry name" value="CBM20"/>
</dbReference>
<dbReference type="AlphaFoldDB" id="A0A1B7KSG2"/>
<dbReference type="Pfam" id="PF00686">
    <property type="entry name" value="CBM_20"/>
    <property type="match status" value="1"/>
</dbReference>
<dbReference type="Proteomes" id="UP000078290">
    <property type="component" value="Unassembled WGS sequence"/>
</dbReference>
<keyword evidence="8" id="KW-0106">Calcium</keyword>
<evidence type="ECO:0000256" key="3">
    <source>
        <dbReference type="ARBA" id="ARBA00008061"/>
    </source>
</evidence>
<protein>
    <recommendedName>
        <fullName evidence="5">Cyclomaltodextrin glucanotransferase</fullName>
        <ecNumber evidence="4">2.4.1.19</ecNumber>
    </recommendedName>
    <alternativeName>
        <fullName evidence="10">Cyclodextrin-glycosyltransferase</fullName>
    </alternativeName>
</protein>
<evidence type="ECO:0000256" key="8">
    <source>
        <dbReference type="ARBA" id="ARBA00022837"/>
    </source>
</evidence>
<dbReference type="GO" id="GO:0005975">
    <property type="term" value="P:carbohydrate metabolic process"/>
    <property type="evidence" value="ECO:0007669"/>
    <property type="project" value="InterPro"/>
</dbReference>
<dbReference type="InterPro" id="IPR002909">
    <property type="entry name" value="IPT_dom"/>
</dbReference>
<keyword evidence="9" id="KW-1015">Disulfide bond</keyword>
<evidence type="ECO:0000256" key="10">
    <source>
        <dbReference type="ARBA" id="ARBA00032019"/>
    </source>
</evidence>
<dbReference type="SUPFAM" id="SSF49452">
    <property type="entry name" value="Starch-binding domain-like"/>
    <property type="match status" value="1"/>
</dbReference>
<feature type="signal peptide" evidence="12">
    <location>
        <begin position="1"/>
        <end position="22"/>
    </location>
</feature>
<dbReference type="SUPFAM" id="SSF51011">
    <property type="entry name" value="Glycosyl hydrolase domain"/>
    <property type="match status" value="1"/>
</dbReference>
<comment type="caution">
    <text evidence="14">The sequence shown here is derived from an EMBL/GenBank/DDBJ whole genome shotgun (WGS) entry which is preliminary data.</text>
</comment>
<dbReference type="FunFam" id="2.60.40.10:FF:000552">
    <property type="entry name" value="Related to glucoamylase"/>
    <property type="match status" value="1"/>
</dbReference>
<evidence type="ECO:0000313" key="14">
    <source>
        <dbReference type="EMBL" id="OAT73015.1"/>
    </source>
</evidence>
<dbReference type="GO" id="GO:2001070">
    <property type="term" value="F:starch binding"/>
    <property type="evidence" value="ECO:0007669"/>
    <property type="project" value="InterPro"/>
</dbReference>
<feature type="domain" description="CBM20" evidence="13">
    <location>
        <begin position="605"/>
        <end position="711"/>
    </location>
</feature>
<evidence type="ECO:0000256" key="5">
    <source>
        <dbReference type="ARBA" id="ARBA00019944"/>
    </source>
</evidence>
<comment type="cofactor">
    <cofactor evidence="2">
        <name>Ca(2+)</name>
        <dbReference type="ChEBI" id="CHEBI:29108"/>
    </cofactor>
</comment>